<dbReference type="AlphaFoldDB" id="A0A840HS94"/>
<gene>
    <name evidence="1" type="ORF">HNQ99_000684</name>
</gene>
<evidence type="ECO:0000313" key="1">
    <source>
        <dbReference type="EMBL" id="MBB4640396.1"/>
    </source>
</evidence>
<dbReference type="EMBL" id="JACHOV010000002">
    <property type="protein sequence ID" value="MBB4640396.1"/>
    <property type="molecule type" value="Genomic_DNA"/>
</dbReference>
<accession>A0A840HS94</accession>
<protein>
    <submittedName>
        <fullName evidence="1">Uncharacterized protein</fullName>
    </submittedName>
</protein>
<evidence type="ECO:0000313" key="2">
    <source>
        <dbReference type="Proteomes" id="UP000575068"/>
    </source>
</evidence>
<name>A0A840HS94_9SPHN</name>
<reference evidence="1 2" key="1">
    <citation type="submission" date="2020-08" db="EMBL/GenBank/DDBJ databases">
        <title>Genomic Encyclopedia of Type Strains, Phase IV (KMG-IV): sequencing the most valuable type-strain genomes for metagenomic binning, comparative biology and taxonomic classification.</title>
        <authorList>
            <person name="Goeker M."/>
        </authorList>
    </citation>
    <scope>NUCLEOTIDE SEQUENCE [LARGE SCALE GENOMIC DNA]</scope>
    <source>
        <strain evidence="1 2">DSM 7465</strain>
    </source>
</reference>
<dbReference type="Proteomes" id="UP000575068">
    <property type="component" value="Unassembled WGS sequence"/>
</dbReference>
<keyword evidence="2" id="KW-1185">Reference proteome</keyword>
<comment type="caution">
    <text evidence="1">The sequence shown here is derived from an EMBL/GenBank/DDBJ whole genome shotgun (WGS) entry which is preliminary data.</text>
</comment>
<organism evidence="1 2">
    <name type="scientific">Rhizorhapis suberifaciens</name>
    <name type="common">corky root of lettuce</name>
    <dbReference type="NCBI Taxonomy" id="13656"/>
    <lineage>
        <taxon>Bacteria</taxon>
        <taxon>Pseudomonadati</taxon>
        <taxon>Pseudomonadota</taxon>
        <taxon>Alphaproteobacteria</taxon>
        <taxon>Sphingomonadales</taxon>
        <taxon>Sphingomonadaceae</taxon>
        <taxon>Rhizorhapis</taxon>
    </lineage>
</organism>
<sequence length="63" mass="6692">MIAPVPHKGLEWECGAEALASKSAAVPATVSGERDAHRSFFKKGQPLGCGMKMLILGRPCIKL</sequence>
<proteinExistence type="predicted"/>